<evidence type="ECO:0000313" key="2">
    <source>
        <dbReference type="Proteomes" id="UP000828048"/>
    </source>
</evidence>
<dbReference type="EMBL" id="CM037160">
    <property type="protein sequence ID" value="KAH7841794.1"/>
    <property type="molecule type" value="Genomic_DNA"/>
</dbReference>
<keyword evidence="2" id="KW-1185">Reference proteome</keyword>
<name>A0ACB7XLU8_9ERIC</name>
<accession>A0ACB7XLU8</accession>
<gene>
    <name evidence="1" type="ORF">Vadar_034445</name>
</gene>
<dbReference type="Proteomes" id="UP000828048">
    <property type="component" value="Chromosome 10"/>
</dbReference>
<proteinExistence type="predicted"/>
<protein>
    <submittedName>
        <fullName evidence="1">Uncharacterized protein</fullName>
    </submittedName>
</protein>
<sequence>MKTNNVNVASIISAAITLLLTSTLIQEVEATIGVNYGTVADNLPPPSQVAHFLLESTIINRVRLFDANPDIIQAFAHTGIALTISIPNEQIPLLTNLSLAQQWVQTTISPHVPAVNIVRVLVGNEVISTANKLLIVNLVPAMQTLHSALVGGSLDRRIKVSTPHSLSILSTSTPPSAGKFRQGYDIHVIKPILSFLRATNSSFMINPYPFFGSSENTLDYALFRPNPGVFDEMSQQTYTNMLDGQLDAIFSAMKLLDFPDVEIVIAETGWPSQGDPGQVGVDVDSAAEFNSKLIQHVTSGLGTPLMPNRTFETFIFALFNEDLKPGPTCERNFGLFQPDMKPVYDVGIMRQRVVASAAVNSEYPSNPTPVVAPAMGPVPAAKGKRWCVPKSGAEEEELQRNIDYVCGLDWEYCRAIQAGGDCFYPNTVGSHVAYAMNAYYQAMGRNDFDCDFEQTGTITSIDPSINAASPRSNFPLRSAMALRIKTYPLVFLFLFICLSSGMIEAFGDNANLGVTDSPHKGGGIQLIPRKLLVGADTVLDYEGPGSNPKHDPGKGNPTADGGSTPP</sequence>
<evidence type="ECO:0000313" key="1">
    <source>
        <dbReference type="EMBL" id="KAH7841794.1"/>
    </source>
</evidence>
<reference evidence="1 2" key="1">
    <citation type="journal article" date="2021" name="Hortic Res">
        <title>High-quality reference genome and annotation aids understanding of berry development for evergreen blueberry (Vaccinium darrowii).</title>
        <authorList>
            <person name="Yu J."/>
            <person name="Hulse-Kemp A.M."/>
            <person name="Babiker E."/>
            <person name="Staton M."/>
        </authorList>
    </citation>
    <scope>NUCLEOTIDE SEQUENCE [LARGE SCALE GENOMIC DNA]</scope>
    <source>
        <strain evidence="2">cv. NJ 8807/NJ 8810</strain>
        <tissue evidence="1">Young leaf</tissue>
    </source>
</reference>
<organism evidence="1 2">
    <name type="scientific">Vaccinium darrowii</name>
    <dbReference type="NCBI Taxonomy" id="229202"/>
    <lineage>
        <taxon>Eukaryota</taxon>
        <taxon>Viridiplantae</taxon>
        <taxon>Streptophyta</taxon>
        <taxon>Embryophyta</taxon>
        <taxon>Tracheophyta</taxon>
        <taxon>Spermatophyta</taxon>
        <taxon>Magnoliopsida</taxon>
        <taxon>eudicotyledons</taxon>
        <taxon>Gunneridae</taxon>
        <taxon>Pentapetalae</taxon>
        <taxon>asterids</taxon>
        <taxon>Ericales</taxon>
        <taxon>Ericaceae</taxon>
        <taxon>Vaccinioideae</taxon>
        <taxon>Vaccinieae</taxon>
        <taxon>Vaccinium</taxon>
    </lineage>
</organism>
<comment type="caution">
    <text evidence="1">The sequence shown here is derived from an EMBL/GenBank/DDBJ whole genome shotgun (WGS) entry which is preliminary data.</text>
</comment>